<gene>
    <name evidence="2" type="ORF">SAMN03080606_04123</name>
</gene>
<organism evidence="2 3">
    <name type="scientific">Alkaliphilus peptidifermentans DSM 18978</name>
    <dbReference type="NCBI Taxonomy" id="1120976"/>
    <lineage>
        <taxon>Bacteria</taxon>
        <taxon>Bacillati</taxon>
        <taxon>Bacillota</taxon>
        <taxon>Clostridia</taxon>
        <taxon>Peptostreptococcales</taxon>
        <taxon>Natronincolaceae</taxon>
        <taxon>Alkaliphilus</taxon>
    </lineage>
</organism>
<reference evidence="2 3" key="1">
    <citation type="submission" date="2016-10" db="EMBL/GenBank/DDBJ databases">
        <authorList>
            <person name="de Groot N.N."/>
        </authorList>
    </citation>
    <scope>NUCLEOTIDE SEQUENCE [LARGE SCALE GENOMIC DNA]</scope>
    <source>
        <strain evidence="2 3">DSM 18978</strain>
    </source>
</reference>
<feature type="transmembrane region" description="Helical" evidence="1">
    <location>
        <begin position="118"/>
        <end position="139"/>
    </location>
</feature>
<dbReference type="AlphaFoldDB" id="A0A1G5L6P9"/>
<feature type="transmembrane region" description="Helical" evidence="1">
    <location>
        <begin position="151"/>
        <end position="170"/>
    </location>
</feature>
<feature type="transmembrane region" description="Helical" evidence="1">
    <location>
        <begin position="7"/>
        <end position="24"/>
    </location>
</feature>
<keyword evidence="1" id="KW-0812">Transmembrane</keyword>
<keyword evidence="1" id="KW-0472">Membrane</keyword>
<dbReference type="STRING" id="1120976.SAMN03080606_04123"/>
<evidence type="ECO:0000313" key="3">
    <source>
        <dbReference type="Proteomes" id="UP000198636"/>
    </source>
</evidence>
<name>A0A1G5L6P9_9FIRM</name>
<dbReference type="OrthoDB" id="2062708at2"/>
<accession>A0A1G5L6P9</accession>
<sequence length="179" mass="20634">MISKKRLKFAYYFVLYLTLFFVYQTDVAYANSSWIWLTSSPKKLLPIAIVFTLVIEYLGIVTFGKLKQMDWKRIKVLGIVIAANVASFVVPYIMRTFMMKATASNWVDAWKSAFNAGPYYIVLFGYLFITILVEIPLVFGILKKHTLSNKFLFGLIITLNVITTSIVAILERILYKGQW</sequence>
<protein>
    <submittedName>
        <fullName evidence="2">Uncharacterized protein</fullName>
    </submittedName>
</protein>
<dbReference type="Proteomes" id="UP000198636">
    <property type="component" value="Unassembled WGS sequence"/>
</dbReference>
<keyword evidence="3" id="KW-1185">Reference proteome</keyword>
<feature type="transmembrane region" description="Helical" evidence="1">
    <location>
        <begin position="76"/>
        <end position="98"/>
    </location>
</feature>
<evidence type="ECO:0000313" key="2">
    <source>
        <dbReference type="EMBL" id="SCZ08486.1"/>
    </source>
</evidence>
<dbReference type="RefSeq" id="WP_091547393.1">
    <property type="nucleotide sequence ID" value="NZ_FMUS01000041.1"/>
</dbReference>
<dbReference type="EMBL" id="FMUS01000041">
    <property type="protein sequence ID" value="SCZ08486.1"/>
    <property type="molecule type" value="Genomic_DNA"/>
</dbReference>
<keyword evidence="1" id="KW-1133">Transmembrane helix</keyword>
<evidence type="ECO:0000256" key="1">
    <source>
        <dbReference type="SAM" id="Phobius"/>
    </source>
</evidence>
<proteinExistence type="predicted"/>
<feature type="transmembrane region" description="Helical" evidence="1">
    <location>
        <begin position="44"/>
        <end position="64"/>
    </location>
</feature>